<name>A0A7J6KM05_PEROL</name>
<dbReference type="Proteomes" id="UP000572268">
    <property type="component" value="Unassembled WGS sequence"/>
</dbReference>
<feature type="non-terminal residue" evidence="1">
    <location>
        <position position="264"/>
    </location>
</feature>
<sequence>KKWKLKKADWKLFSEELEGGVDVDVETTNAQQLYDALELNIKMALRKSVPRSSRAKEYVWWNDEVDSAVKSRRMALKRFRETKTLEDGEVYLEMKSYCGQVIREAKRRSWEDFCSTLNPSVHDNAIWRVISALDGSQPKGRNQYPLVLPKVIGEGHNIYVDERSKAEAFNKHNTRSEHYTERRDERRAYRRIRDRAKAELFGVNVEGRDGKLARGTVVRVLVGDEDGAEEWYEGVITHVDESGDHHHCRIDWINGDEPEWLVLD</sequence>
<proteinExistence type="predicted"/>
<gene>
    <name evidence="1" type="ORF">FOL46_003076</name>
</gene>
<dbReference type="AlphaFoldDB" id="A0A7J6KM05"/>
<comment type="caution">
    <text evidence="1">The sequence shown here is derived from an EMBL/GenBank/DDBJ whole genome shotgun (WGS) entry which is preliminary data.</text>
</comment>
<evidence type="ECO:0000313" key="1">
    <source>
        <dbReference type="EMBL" id="KAF4648325.1"/>
    </source>
</evidence>
<reference evidence="1 2" key="1">
    <citation type="submission" date="2020-04" db="EMBL/GenBank/DDBJ databases">
        <title>Perkinsus olseni comparative genomics.</title>
        <authorList>
            <person name="Bogema D.R."/>
        </authorList>
    </citation>
    <scope>NUCLEOTIDE SEQUENCE [LARGE SCALE GENOMIC DNA]</scope>
    <source>
        <strain evidence="1">ATCC PRA-31</strain>
    </source>
</reference>
<dbReference type="EMBL" id="JABANN010002043">
    <property type="protein sequence ID" value="KAF4648325.1"/>
    <property type="molecule type" value="Genomic_DNA"/>
</dbReference>
<protein>
    <submittedName>
        <fullName evidence="1">Uncharacterized protein</fullName>
    </submittedName>
</protein>
<evidence type="ECO:0000313" key="2">
    <source>
        <dbReference type="Proteomes" id="UP000572268"/>
    </source>
</evidence>
<accession>A0A7J6KM05</accession>
<feature type="non-terminal residue" evidence="1">
    <location>
        <position position="1"/>
    </location>
</feature>
<organism evidence="1 2">
    <name type="scientific">Perkinsus olseni</name>
    <name type="common">Perkinsus atlanticus</name>
    <dbReference type="NCBI Taxonomy" id="32597"/>
    <lineage>
        <taxon>Eukaryota</taxon>
        <taxon>Sar</taxon>
        <taxon>Alveolata</taxon>
        <taxon>Perkinsozoa</taxon>
        <taxon>Perkinsea</taxon>
        <taxon>Perkinsida</taxon>
        <taxon>Perkinsidae</taxon>
        <taxon>Perkinsus</taxon>
    </lineage>
</organism>